<comment type="similarity">
    <text evidence="6">Belongs to the SarZ family.</text>
</comment>
<evidence type="ECO:0000259" key="9">
    <source>
        <dbReference type="PROSITE" id="PS50995"/>
    </source>
</evidence>
<reference evidence="10 11" key="1">
    <citation type="submission" date="2019-07" db="EMBL/GenBank/DDBJ databases">
        <title>Whole genome shotgun sequence of Chryseobacterium lathyri NBRC 105250.</title>
        <authorList>
            <person name="Hosoyama A."/>
            <person name="Uohara A."/>
            <person name="Ohji S."/>
            <person name="Ichikawa N."/>
        </authorList>
    </citation>
    <scope>NUCLEOTIDE SEQUENCE [LARGE SCALE GENOMIC DNA]</scope>
    <source>
        <strain evidence="10 11">NBRC 105250</strain>
    </source>
</reference>
<dbReference type="InterPro" id="IPR000835">
    <property type="entry name" value="HTH_MarR-typ"/>
</dbReference>
<dbReference type="Proteomes" id="UP000321150">
    <property type="component" value="Unassembled WGS sequence"/>
</dbReference>
<protein>
    <recommendedName>
        <fullName evidence="7">HTH-type transcriptional regulator SarZ</fullName>
    </recommendedName>
    <alternativeName>
        <fullName evidence="8">Staphylococcal accessory regulator Z</fullName>
    </alternativeName>
</protein>
<dbReference type="EMBL" id="BJYI01000001">
    <property type="protein sequence ID" value="GEN70142.1"/>
    <property type="molecule type" value="Genomic_DNA"/>
</dbReference>
<keyword evidence="3" id="KW-0805">Transcription regulation</keyword>
<keyword evidence="4" id="KW-0238">DNA-binding</keyword>
<accession>A0A511Y4L9</accession>
<evidence type="ECO:0000256" key="3">
    <source>
        <dbReference type="ARBA" id="ARBA00023015"/>
    </source>
</evidence>
<evidence type="ECO:0000256" key="2">
    <source>
        <dbReference type="ARBA" id="ARBA00022490"/>
    </source>
</evidence>
<keyword evidence="2" id="KW-0963">Cytoplasm</keyword>
<feature type="domain" description="HTH marR-type" evidence="9">
    <location>
        <begin position="10"/>
        <end position="140"/>
    </location>
</feature>
<evidence type="ECO:0000256" key="7">
    <source>
        <dbReference type="ARBA" id="ARBA00047188"/>
    </source>
</evidence>
<evidence type="ECO:0000256" key="6">
    <source>
        <dbReference type="ARBA" id="ARBA00046337"/>
    </source>
</evidence>
<evidence type="ECO:0000256" key="5">
    <source>
        <dbReference type="ARBA" id="ARBA00023163"/>
    </source>
</evidence>
<dbReference type="FunFam" id="1.10.10.10:FF:000163">
    <property type="entry name" value="MarR family transcriptional regulator"/>
    <property type="match status" value="1"/>
</dbReference>
<gene>
    <name evidence="10" type="primary">ohrR</name>
    <name evidence="10" type="ORF">CLA01_02140</name>
</gene>
<dbReference type="Pfam" id="PF22381">
    <property type="entry name" value="Staph_reg_Sar_Rot"/>
    <property type="match status" value="1"/>
</dbReference>
<dbReference type="PRINTS" id="PR00598">
    <property type="entry name" value="HTHMARR"/>
</dbReference>
<organism evidence="10 11">
    <name type="scientific">Chryseobacterium lathyri</name>
    <dbReference type="NCBI Taxonomy" id="395933"/>
    <lineage>
        <taxon>Bacteria</taxon>
        <taxon>Pseudomonadati</taxon>
        <taxon>Bacteroidota</taxon>
        <taxon>Flavobacteriia</taxon>
        <taxon>Flavobacteriales</taxon>
        <taxon>Weeksellaceae</taxon>
        <taxon>Chryseobacterium group</taxon>
        <taxon>Chryseobacterium</taxon>
    </lineage>
</organism>
<dbReference type="InterPro" id="IPR055166">
    <property type="entry name" value="Transc_reg_Sar_Rot_HTH"/>
</dbReference>
<comment type="caution">
    <text evidence="10">The sequence shown here is derived from an EMBL/GenBank/DDBJ whole genome shotgun (WGS) entry which is preliminary data.</text>
</comment>
<dbReference type="SUPFAM" id="SSF46785">
    <property type="entry name" value="Winged helix' DNA-binding domain"/>
    <property type="match status" value="1"/>
</dbReference>
<dbReference type="AlphaFoldDB" id="A0A511Y4L9"/>
<evidence type="ECO:0000256" key="8">
    <source>
        <dbReference type="ARBA" id="ARBA00047207"/>
    </source>
</evidence>
<dbReference type="GO" id="GO:0003677">
    <property type="term" value="F:DNA binding"/>
    <property type="evidence" value="ECO:0007669"/>
    <property type="project" value="UniProtKB-KW"/>
</dbReference>
<dbReference type="Gene3D" id="1.10.10.10">
    <property type="entry name" value="Winged helix-like DNA-binding domain superfamily/Winged helix DNA-binding domain"/>
    <property type="match status" value="1"/>
</dbReference>
<evidence type="ECO:0000256" key="4">
    <source>
        <dbReference type="ARBA" id="ARBA00023125"/>
    </source>
</evidence>
<keyword evidence="5" id="KW-0804">Transcription</keyword>
<evidence type="ECO:0000313" key="10">
    <source>
        <dbReference type="EMBL" id="GEN70142.1"/>
    </source>
</evidence>
<dbReference type="OrthoDB" id="9806864at2"/>
<dbReference type="RefSeq" id="WP_111957844.1">
    <property type="nucleotide sequence ID" value="NZ_BJYI01000001.1"/>
</dbReference>
<proteinExistence type="inferred from homology"/>
<name>A0A511Y4L9_9FLAO</name>
<dbReference type="SMART" id="SM00347">
    <property type="entry name" value="HTH_MARR"/>
    <property type="match status" value="1"/>
</dbReference>
<dbReference type="PROSITE" id="PS50995">
    <property type="entry name" value="HTH_MARR_2"/>
    <property type="match status" value="1"/>
</dbReference>
<dbReference type="GO" id="GO:0003700">
    <property type="term" value="F:DNA-binding transcription factor activity"/>
    <property type="evidence" value="ECO:0007669"/>
    <property type="project" value="InterPro"/>
</dbReference>
<evidence type="ECO:0000256" key="1">
    <source>
        <dbReference type="ARBA" id="ARBA00004496"/>
    </source>
</evidence>
<evidence type="ECO:0000313" key="11">
    <source>
        <dbReference type="Proteomes" id="UP000321150"/>
    </source>
</evidence>
<dbReference type="InterPro" id="IPR036388">
    <property type="entry name" value="WH-like_DNA-bd_sf"/>
</dbReference>
<dbReference type="PANTHER" id="PTHR42756:SF1">
    <property type="entry name" value="TRANSCRIPTIONAL REPRESSOR OF EMRAB OPERON"/>
    <property type="match status" value="1"/>
</dbReference>
<dbReference type="InterPro" id="IPR036390">
    <property type="entry name" value="WH_DNA-bd_sf"/>
</dbReference>
<dbReference type="PANTHER" id="PTHR42756">
    <property type="entry name" value="TRANSCRIPTIONAL REGULATOR, MARR"/>
    <property type="match status" value="1"/>
</dbReference>
<comment type="subcellular location">
    <subcellularLocation>
        <location evidence="1">Cytoplasm</location>
    </subcellularLocation>
</comment>
<sequence>MENSKSLQLENQICFPLYVIAKEITGLYRPFLDEIDITYPQYLVMMVLWENDGLAVNHIGEKLFLDSGTLTPLLKRLESKGIISRKRKKEDERVVEVFLTEAGKQLQQKACEIPGKIQTKIGVETEDLLHLKEIILKILNKIENK</sequence>
<dbReference type="GO" id="GO:0005737">
    <property type="term" value="C:cytoplasm"/>
    <property type="evidence" value="ECO:0007669"/>
    <property type="project" value="UniProtKB-SubCell"/>
</dbReference>